<gene>
    <name evidence="9" type="ORF">H8S37_05075</name>
</gene>
<comment type="similarity">
    <text evidence="7">Belongs to the binding-protein-dependent transport system permease family.</text>
</comment>
<feature type="transmembrane region" description="Helical" evidence="7">
    <location>
        <begin position="75"/>
        <end position="95"/>
    </location>
</feature>
<protein>
    <submittedName>
        <fullName evidence="9">Carbohydrate ABC transporter permease</fullName>
    </submittedName>
</protein>
<dbReference type="PANTHER" id="PTHR43744">
    <property type="entry name" value="ABC TRANSPORTER PERMEASE PROTEIN MG189-RELATED-RELATED"/>
    <property type="match status" value="1"/>
</dbReference>
<keyword evidence="4 7" id="KW-0812">Transmembrane</keyword>
<dbReference type="SUPFAM" id="SSF161098">
    <property type="entry name" value="MetI-like"/>
    <property type="match status" value="1"/>
</dbReference>
<sequence>MKNQKNKYGVKFWGLSMVFLLYILPFFMVVINSLKEKKDIIRAPLALIGEHGVTFSNFVDAAEKMDFFRALANSLFITSISTILIVLFSSMAAYIMSRKNWLACRGLFLLMILSLAIPFQVLMIPLVSIYGGIFHILNHRTTLIFMHIGFCVSMSSFLFYGTIKSTIPIELEEAASIDGCGQFQIFRKIVFPLLKPTIATTIIINALNIWNDYLLPSLILTDSKMQTLPIATRVFYGAFSADLGLLMAALVLMIVPILILYLFLQRHIIDGVVAGAVKG</sequence>
<dbReference type="PANTHER" id="PTHR43744:SF8">
    <property type="entry name" value="SN-GLYCEROL-3-PHOSPHATE TRANSPORT SYSTEM PERMEASE PROTEIN UGPE"/>
    <property type="match status" value="1"/>
</dbReference>
<dbReference type="CDD" id="cd06261">
    <property type="entry name" value="TM_PBP2"/>
    <property type="match status" value="1"/>
</dbReference>
<dbReference type="GO" id="GO:0005886">
    <property type="term" value="C:plasma membrane"/>
    <property type="evidence" value="ECO:0007669"/>
    <property type="project" value="UniProtKB-SubCell"/>
</dbReference>
<dbReference type="Gene3D" id="1.10.3720.10">
    <property type="entry name" value="MetI-like"/>
    <property type="match status" value="1"/>
</dbReference>
<keyword evidence="5 7" id="KW-1133">Transmembrane helix</keyword>
<dbReference type="RefSeq" id="WP_186874924.1">
    <property type="nucleotide sequence ID" value="NZ_JACOPF010000001.1"/>
</dbReference>
<evidence type="ECO:0000313" key="9">
    <source>
        <dbReference type="EMBL" id="MBC5688300.1"/>
    </source>
</evidence>
<feature type="transmembrane region" description="Helical" evidence="7">
    <location>
        <begin position="243"/>
        <end position="264"/>
    </location>
</feature>
<keyword evidence="10" id="KW-1185">Reference proteome</keyword>
<evidence type="ECO:0000256" key="7">
    <source>
        <dbReference type="RuleBase" id="RU363032"/>
    </source>
</evidence>
<comment type="subcellular location">
    <subcellularLocation>
        <location evidence="1 7">Cell membrane</location>
        <topology evidence="1 7">Multi-pass membrane protein</topology>
    </subcellularLocation>
</comment>
<feature type="transmembrane region" description="Helical" evidence="7">
    <location>
        <begin position="12"/>
        <end position="31"/>
    </location>
</feature>
<evidence type="ECO:0000256" key="1">
    <source>
        <dbReference type="ARBA" id="ARBA00004651"/>
    </source>
</evidence>
<keyword evidence="3" id="KW-1003">Cell membrane</keyword>
<accession>A0A923LGH4</accession>
<feature type="transmembrane region" description="Helical" evidence="7">
    <location>
        <begin position="189"/>
        <end position="210"/>
    </location>
</feature>
<dbReference type="GO" id="GO:0055085">
    <property type="term" value="P:transmembrane transport"/>
    <property type="evidence" value="ECO:0007669"/>
    <property type="project" value="InterPro"/>
</dbReference>
<feature type="transmembrane region" description="Helical" evidence="7">
    <location>
        <begin position="143"/>
        <end position="163"/>
    </location>
</feature>
<evidence type="ECO:0000259" key="8">
    <source>
        <dbReference type="PROSITE" id="PS50928"/>
    </source>
</evidence>
<dbReference type="Pfam" id="PF00528">
    <property type="entry name" value="BPD_transp_1"/>
    <property type="match status" value="1"/>
</dbReference>
<keyword evidence="2 7" id="KW-0813">Transport</keyword>
<feature type="domain" description="ABC transmembrane type-1" evidence="8">
    <location>
        <begin position="71"/>
        <end position="264"/>
    </location>
</feature>
<evidence type="ECO:0000256" key="3">
    <source>
        <dbReference type="ARBA" id="ARBA00022475"/>
    </source>
</evidence>
<evidence type="ECO:0000313" key="10">
    <source>
        <dbReference type="Proteomes" id="UP000652477"/>
    </source>
</evidence>
<evidence type="ECO:0000256" key="2">
    <source>
        <dbReference type="ARBA" id="ARBA00022448"/>
    </source>
</evidence>
<reference evidence="9" key="1">
    <citation type="submission" date="2020-08" db="EMBL/GenBank/DDBJ databases">
        <title>Genome public.</title>
        <authorList>
            <person name="Liu C."/>
            <person name="Sun Q."/>
        </authorList>
    </citation>
    <scope>NUCLEOTIDE SEQUENCE</scope>
    <source>
        <strain evidence="9">NSJ-55</strain>
    </source>
</reference>
<proteinExistence type="inferred from homology"/>
<dbReference type="AlphaFoldDB" id="A0A923LGH4"/>
<comment type="caution">
    <text evidence="9">The sequence shown here is derived from an EMBL/GenBank/DDBJ whole genome shotgun (WGS) entry which is preliminary data.</text>
</comment>
<dbReference type="InterPro" id="IPR000515">
    <property type="entry name" value="MetI-like"/>
</dbReference>
<name>A0A923LGH4_9FIRM</name>
<organism evidence="9 10">
    <name type="scientific">Mediterraneibacter hominis</name>
    <dbReference type="NCBI Taxonomy" id="2763054"/>
    <lineage>
        <taxon>Bacteria</taxon>
        <taxon>Bacillati</taxon>
        <taxon>Bacillota</taxon>
        <taxon>Clostridia</taxon>
        <taxon>Lachnospirales</taxon>
        <taxon>Lachnospiraceae</taxon>
        <taxon>Mediterraneibacter</taxon>
    </lineage>
</organism>
<evidence type="ECO:0000256" key="6">
    <source>
        <dbReference type="ARBA" id="ARBA00023136"/>
    </source>
</evidence>
<feature type="transmembrane region" description="Helical" evidence="7">
    <location>
        <begin position="107"/>
        <end position="137"/>
    </location>
</feature>
<dbReference type="Proteomes" id="UP000652477">
    <property type="component" value="Unassembled WGS sequence"/>
</dbReference>
<dbReference type="EMBL" id="JACOPF010000001">
    <property type="protein sequence ID" value="MBC5688300.1"/>
    <property type="molecule type" value="Genomic_DNA"/>
</dbReference>
<dbReference type="InterPro" id="IPR035906">
    <property type="entry name" value="MetI-like_sf"/>
</dbReference>
<evidence type="ECO:0000256" key="4">
    <source>
        <dbReference type="ARBA" id="ARBA00022692"/>
    </source>
</evidence>
<dbReference type="PROSITE" id="PS50928">
    <property type="entry name" value="ABC_TM1"/>
    <property type="match status" value="1"/>
</dbReference>
<keyword evidence="6 7" id="KW-0472">Membrane</keyword>
<evidence type="ECO:0000256" key="5">
    <source>
        <dbReference type="ARBA" id="ARBA00022989"/>
    </source>
</evidence>